<keyword evidence="3" id="KW-1185">Reference proteome</keyword>
<evidence type="ECO:0000313" key="2">
    <source>
        <dbReference type="EMBL" id="MBB5624499.1"/>
    </source>
</evidence>
<gene>
    <name evidence="2" type="ORF">BJ981_000198</name>
</gene>
<dbReference type="AlphaFoldDB" id="A0A7W8YZ60"/>
<comment type="caution">
    <text evidence="2">The sequence shown here is derived from an EMBL/GenBank/DDBJ whole genome shotgun (WGS) entry which is preliminary data.</text>
</comment>
<dbReference type="Proteomes" id="UP000588112">
    <property type="component" value="Unassembled WGS sequence"/>
</dbReference>
<organism evidence="2 3">
    <name type="scientific">Sphaerisporangium krabiense</name>
    <dbReference type="NCBI Taxonomy" id="763782"/>
    <lineage>
        <taxon>Bacteria</taxon>
        <taxon>Bacillati</taxon>
        <taxon>Actinomycetota</taxon>
        <taxon>Actinomycetes</taxon>
        <taxon>Streptosporangiales</taxon>
        <taxon>Streptosporangiaceae</taxon>
        <taxon>Sphaerisporangium</taxon>
    </lineage>
</organism>
<dbReference type="EMBL" id="JACHBR010000001">
    <property type="protein sequence ID" value="MBB5624499.1"/>
    <property type="molecule type" value="Genomic_DNA"/>
</dbReference>
<protein>
    <submittedName>
        <fullName evidence="2">Uncharacterized protein</fullName>
    </submittedName>
</protein>
<evidence type="ECO:0000313" key="3">
    <source>
        <dbReference type="Proteomes" id="UP000588112"/>
    </source>
</evidence>
<reference evidence="2 3" key="1">
    <citation type="submission" date="2020-08" db="EMBL/GenBank/DDBJ databases">
        <title>Sequencing the genomes of 1000 actinobacteria strains.</title>
        <authorList>
            <person name="Klenk H.-P."/>
        </authorList>
    </citation>
    <scope>NUCLEOTIDE SEQUENCE [LARGE SCALE GENOMIC DNA]</scope>
    <source>
        <strain evidence="2 3">DSM 45790</strain>
    </source>
</reference>
<feature type="region of interest" description="Disordered" evidence="1">
    <location>
        <begin position="1"/>
        <end position="29"/>
    </location>
</feature>
<proteinExistence type="predicted"/>
<name>A0A7W8YZ60_9ACTN</name>
<evidence type="ECO:0000256" key="1">
    <source>
        <dbReference type="SAM" id="MobiDB-lite"/>
    </source>
</evidence>
<sequence length="29" mass="3427">MTHPETNPDERDDAQDDPMSPLWSRLGWE</sequence>
<accession>A0A7W8YZ60</accession>